<dbReference type="PANTHER" id="PTHR30204:SF92">
    <property type="entry name" value="HTH-TYPE TRANSCRIPTIONAL REGULATOR ZNTR"/>
    <property type="match status" value="1"/>
</dbReference>
<dbReference type="RefSeq" id="WP_347287770.1">
    <property type="nucleotide sequence ID" value="NZ_JAUZQE010000072.1"/>
</dbReference>
<dbReference type="Pfam" id="PF13411">
    <property type="entry name" value="MerR_1"/>
    <property type="match status" value="1"/>
</dbReference>
<dbReference type="PROSITE" id="PS50937">
    <property type="entry name" value="HTH_MERR_2"/>
    <property type="match status" value="1"/>
</dbReference>
<proteinExistence type="predicted"/>
<dbReference type="CDD" id="cd04784">
    <property type="entry name" value="HTH_CadR-PbrR"/>
    <property type="match status" value="1"/>
</dbReference>
<dbReference type="PANTHER" id="PTHR30204">
    <property type="entry name" value="REDOX-CYCLING DRUG-SENSING TRANSCRIPTIONAL ACTIVATOR SOXR"/>
    <property type="match status" value="1"/>
</dbReference>
<dbReference type="NCBIfam" id="TIGR02047">
    <property type="entry name" value="CadR-PbrR"/>
    <property type="match status" value="1"/>
</dbReference>
<dbReference type="InterPro" id="IPR000551">
    <property type="entry name" value="MerR-type_HTH_dom"/>
</dbReference>
<name>A0ABU1D9Z6_9BURK</name>
<keyword evidence="5" id="KW-1185">Reference proteome</keyword>
<evidence type="ECO:0000313" key="5">
    <source>
        <dbReference type="Proteomes" id="UP001232156"/>
    </source>
</evidence>
<gene>
    <name evidence="4" type="primary">cadR</name>
    <name evidence="4" type="ORF">Q8947_14810</name>
</gene>
<dbReference type="Proteomes" id="UP001232156">
    <property type="component" value="Unassembled WGS sequence"/>
</dbReference>
<dbReference type="InterPro" id="IPR011791">
    <property type="entry name" value="CadR-PbrR"/>
</dbReference>
<dbReference type="InterPro" id="IPR047057">
    <property type="entry name" value="MerR_fam"/>
</dbReference>
<dbReference type="SMART" id="SM00422">
    <property type="entry name" value="HTH_MERR"/>
    <property type="match status" value="1"/>
</dbReference>
<sequence length="135" mass="15786">MKMRIGELAKRSECPVETIRFYEREGLLPQPGRSAGNYRLYGDEYLERLRFIKHCRTLDMPLNDVQRLLTFRDDPRQDCGDVNKLLDMRITEVEERVEELQQLKEHLTTLRSQCSRTAPVEACGILRALSDCSCH</sequence>
<keyword evidence="1" id="KW-0238">DNA-binding</keyword>
<reference evidence="4 5" key="1">
    <citation type="submission" date="2023-08" db="EMBL/GenBank/DDBJ databases">
        <title>Alcaligenaceae gen. nov., a novel taxon isolated from the sludge of Yixing Pesticide Factory.</title>
        <authorList>
            <person name="Ruan L."/>
        </authorList>
    </citation>
    <scope>NUCLEOTIDE SEQUENCE [LARGE SCALE GENOMIC DNA]</scope>
    <source>
        <strain evidence="4 5">LG-2</strain>
    </source>
</reference>
<dbReference type="PRINTS" id="PR00040">
    <property type="entry name" value="HTHMERR"/>
</dbReference>
<accession>A0ABU1D9Z6</accession>
<keyword evidence="2" id="KW-0175">Coiled coil</keyword>
<evidence type="ECO:0000259" key="3">
    <source>
        <dbReference type="PROSITE" id="PS50937"/>
    </source>
</evidence>
<dbReference type="EMBL" id="JAUZQE010000072">
    <property type="protein sequence ID" value="MDR4127240.1"/>
    <property type="molecule type" value="Genomic_DNA"/>
</dbReference>
<dbReference type="InterPro" id="IPR009061">
    <property type="entry name" value="DNA-bd_dom_put_sf"/>
</dbReference>
<feature type="coiled-coil region" evidence="2">
    <location>
        <begin position="83"/>
        <end position="113"/>
    </location>
</feature>
<protein>
    <submittedName>
        <fullName evidence="4">Cd(II)/Pb(II)-responsive transcriptional regulator</fullName>
    </submittedName>
</protein>
<dbReference type="SUPFAM" id="SSF46955">
    <property type="entry name" value="Putative DNA-binding domain"/>
    <property type="match status" value="1"/>
</dbReference>
<dbReference type="Gene3D" id="1.10.1660.10">
    <property type="match status" value="1"/>
</dbReference>
<evidence type="ECO:0000313" key="4">
    <source>
        <dbReference type="EMBL" id="MDR4127240.1"/>
    </source>
</evidence>
<evidence type="ECO:0000256" key="1">
    <source>
        <dbReference type="ARBA" id="ARBA00023125"/>
    </source>
</evidence>
<comment type="caution">
    <text evidence="4">The sequence shown here is derived from an EMBL/GenBank/DDBJ whole genome shotgun (WGS) entry which is preliminary data.</text>
</comment>
<evidence type="ECO:0000256" key="2">
    <source>
        <dbReference type="SAM" id="Coils"/>
    </source>
</evidence>
<organism evidence="4 5">
    <name type="scientific">Yanghanlia caeni</name>
    <dbReference type="NCBI Taxonomy" id="3064283"/>
    <lineage>
        <taxon>Bacteria</taxon>
        <taxon>Pseudomonadati</taxon>
        <taxon>Pseudomonadota</taxon>
        <taxon>Betaproteobacteria</taxon>
        <taxon>Burkholderiales</taxon>
        <taxon>Alcaligenaceae</taxon>
        <taxon>Yanghanlia</taxon>
    </lineage>
</organism>
<feature type="domain" description="HTH merR-type" evidence="3">
    <location>
        <begin position="2"/>
        <end position="71"/>
    </location>
</feature>